<reference evidence="2" key="1">
    <citation type="submission" date="2014-09" db="EMBL/GenBank/DDBJ databases">
        <authorList>
            <person name="Magalhaes I.L.F."/>
            <person name="Oliveira U."/>
            <person name="Santos F.R."/>
            <person name="Vidigal T.H.D.A."/>
            <person name="Brescovit A.D."/>
            <person name="Santos A.J."/>
        </authorList>
    </citation>
    <scope>NUCLEOTIDE SEQUENCE</scope>
    <source>
        <tissue evidence="2">Shoot tissue taken approximately 20 cm above the soil surface</tissue>
    </source>
</reference>
<feature type="region of interest" description="Disordered" evidence="1">
    <location>
        <begin position="1"/>
        <end position="38"/>
    </location>
</feature>
<reference evidence="2" key="2">
    <citation type="journal article" date="2015" name="Data Brief">
        <title>Shoot transcriptome of the giant reed, Arundo donax.</title>
        <authorList>
            <person name="Barrero R.A."/>
            <person name="Guerrero F.D."/>
            <person name="Moolhuijzen P."/>
            <person name="Goolsby J.A."/>
            <person name="Tidwell J."/>
            <person name="Bellgard S.E."/>
            <person name="Bellgard M.I."/>
        </authorList>
    </citation>
    <scope>NUCLEOTIDE SEQUENCE</scope>
    <source>
        <tissue evidence="2">Shoot tissue taken approximately 20 cm above the soil surface</tissue>
    </source>
</reference>
<protein>
    <submittedName>
        <fullName evidence="2">Uncharacterized protein</fullName>
    </submittedName>
</protein>
<proteinExistence type="predicted"/>
<dbReference type="EMBL" id="GBRH01169961">
    <property type="protein sequence ID" value="JAE27935.1"/>
    <property type="molecule type" value="Transcribed_RNA"/>
</dbReference>
<name>A0A0A9GRZ5_ARUDO</name>
<dbReference type="AlphaFoldDB" id="A0A0A9GRZ5"/>
<organism evidence="2">
    <name type="scientific">Arundo donax</name>
    <name type="common">Giant reed</name>
    <name type="synonym">Donax arundinaceus</name>
    <dbReference type="NCBI Taxonomy" id="35708"/>
    <lineage>
        <taxon>Eukaryota</taxon>
        <taxon>Viridiplantae</taxon>
        <taxon>Streptophyta</taxon>
        <taxon>Embryophyta</taxon>
        <taxon>Tracheophyta</taxon>
        <taxon>Spermatophyta</taxon>
        <taxon>Magnoliopsida</taxon>
        <taxon>Liliopsida</taxon>
        <taxon>Poales</taxon>
        <taxon>Poaceae</taxon>
        <taxon>PACMAD clade</taxon>
        <taxon>Arundinoideae</taxon>
        <taxon>Arundineae</taxon>
        <taxon>Arundo</taxon>
    </lineage>
</organism>
<accession>A0A0A9GRZ5</accession>
<evidence type="ECO:0000313" key="2">
    <source>
        <dbReference type="EMBL" id="JAE27935.1"/>
    </source>
</evidence>
<feature type="compositionally biased region" description="Basic and acidic residues" evidence="1">
    <location>
        <begin position="18"/>
        <end position="27"/>
    </location>
</feature>
<sequence>METEPLQKRKLHTNSGTDKLKATEVGKRGVGANREGYG</sequence>
<evidence type="ECO:0000256" key="1">
    <source>
        <dbReference type="SAM" id="MobiDB-lite"/>
    </source>
</evidence>